<dbReference type="InterPro" id="IPR029039">
    <property type="entry name" value="Flavoprotein-like_sf"/>
</dbReference>
<dbReference type="EMBL" id="JACIJC010000001">
    <property type="protein sequence ID" value="MBB5684877.1"/>
    <property type="molecule type" value="Genomic_DNA"/>
</dbReference>
<dbReference type="InterPro" id="IPR050104">
    <property type="entry name" value="FMN-dep_NADH:Q_OxRdtase_AzoR1"/>
</dbReference>
<dbReference type="RefSeq" id="WP_184015572.1">
    <property type="nucleotide sequence ID" value="NZ_JACIJC010000001.1"/>
</dbReference>
<dbReference type="GO" id="GO:0009055">
    <property type="term" value="F:electron transfer activity"/>
    <property type="evidence" value="ECO:0007669"/>
    <property type="project" value="UniProtKB-UniRule"/>
</dbReference>
<dbReference type="GO" id="GO:0010181">
    <property type="term" value="F:FMN binding"/>
    <property type="evidence" value="ECO:0007669"/>
    <property type="project" value="UniProtKB-UniRule"/>
</dbReference>
<dbReference type="Pfam" id="PF02525">
    <property type="entry name" value="Flavodoxin_2"/>
    <property type="match status" value="1"/>
</dbReference>
<dbReference type="HAMAP" id="MF_01216">
    <property type="entry name" value="Azoreductase_type1"/>
    <property type="match status" value="1"/>
</dbReference>
<dbReference type="Gene3D" id="3.40.50.360">
    <property type="match status" value="1"/>
</dbReference>
<evidence type="ECO:0000256" key="5">
    <source>
        <dbReference type="ARBA" id="ARBA00048542"/>
    </source>
</evidence>
<dbReference type="InterPro" id="IPR003680">
    <property type="entry name" value="Flavodoxin_fold"/>
</dbReference>
<dbReference type="EC" id="1.7.1.17" evidence="6"/>
<comment type="function">
    <text evidence="6">Quinone reductase that provides resistance to thiol-specific stress caused by electrophilic quinones.</text>
</comment>
<dbReference type="EC" id="1.6.5.-" evidence="6"/>
<evidence type="ECO:0000256" key="2">
    <source>
        <dbReference type="ARBA" id="ARBA00022643"/>
    </source>
</evidence>
<comment type="catalytic activity">
    <reaction evidence="6">
        <text>2 a quinone + NADH + H(+) = 2 a 1,4-benzosemiquinone + NAD(+)</text>
        <dbReference type="Rhea" id="RHEA:65952"/>
        <dbReference type="ChEBI" id="CHEBI:15378"/>
        <dbReference type="ChEBI" id="CHEBI:57540"/>
        <dbReference type="ChEBI" id="CHEBI:57945"/>
        <dbReference type="ChEBI" id="CHEBI:132124"/>
        <dbReference type="ChEBI" id="CHEBI:134225"/>
    </reaction>
</comment>
<comment type="subunit">
    <text evidence="6">Homodimer.</text>
</comment>
<comment type="cofactor">
    <cofactor evidence="6">
        <name>FMN</name>
        <dbReference type="ChEBI" id="CHEBI:58210"/>
    </cofactor>
    <text evidence="6">Binds 1 FMN per subunit.</text>
</comment>
<gene>
    <name evidence="6" type="primary">azoR</name>
    <name evidence="8" type="ORF">FHS49_000868</name>
</gene>
<comment type="caution">
    <text evidence="8">The sequence shown here is derived from an EMBL/GenBank/DDBJ whole genome shotgun (WGS) entry which is preliminary data.</text>
</comment>
<organism evidence="8 9">
    <name type="scientific">Sphingobium boeckii</name>
    <dbReference type="NCBI Taxonomy" id="1082345"/>
    <lineage>
        <taxon>Bacteria</taxon>
        <taxon>Pseudomonadati</taxon>
        <taxon>Pseudomonadota</taxon>
        <taxon>Alphaproteobacteria</taxon>
        <taxon>Sphingomonadales</taxon>
        <taxon>Sphingomonadaceae</taxon>
        <taxon>Sphingobium</taxon>
    </lineage>
</organism>
<evidence type="ECO:0000256" key="6">
    <source>
        <dbReference type="HAMAP-Rule" id="MF_01216"/>
    </source>
</evidence>
<dbReference type="InterPro" id="IPR023048">
    <property type="entry name" value="NADH:quinone_OxRdtase_FMN_depd"/>
</dbReference>
<evidence type="ECO:0000259" key="7">
    <source>
        <dbReference type="Pfam" id="PF02525"/>
    </source>
</evidence>
<dbReference type="PANTHER" id="PTHR43741">
    <property type="entry name" value="FMN-DEPENDENT NADH-AZOREDUCTASE 1"/>
    <property type="match status" value="1"/>
</dbReference>
<evidence type="ECO:0000256" key="3">
    <source>
        <dbReference type="ARBA" id="ARBA00023002"/>
    </source>
</evidence>
<reference evidence="8 9" key="1">
    <citation type="submission" date="2020-08" db="EMBL/GenBank/DDBJ databases">
        <title>Genomic Encyclopedia of Type Strains, Phase IV (KMG-IV): sequencing the most valuable type-strain genomes for metagenomic binning, comparative biology and taxonomic classification.</title>
        <authorList>
            <person name="Goeker M."/>
        </authorList>
    </citation>
    <scope>NUCLEOTIDE SEQUENCE [LARGE SCALE GENOMIC DNA]</scope>
    <source>
        <strain evidence="8 9">DSM 25079</strain>
    </source>
</reference>
<keyword evidence="1 6" id="KW-0285">Flavoprotein</keyword>
<dbReference type="GO" id="GO:0016655">
    <property type="term" value="F:oxidoreductase activity, acting on NAD(P)H, quinone or similar compound as acceptor"/>
    <property type="evidence" value="ECO:0007669"/>
    <property type="project" value="InterPro"/>
</dbReference>
<proteinExistence type="inferred from homology"/>
<dbReference type="AlphaFoldDB" id="A0A7W9AFU0"/>
<dbReference type="Proteomes" id="UP000549617">
    <property type="component" value="Unassembled WGS sequence"/>
</dbReference>
<evidence type="ECO:0000313" key="8">
    <source>
        <dbReference type="EMBL" id="MBB5684877.1"/>
    </source>
</evidence>
<evidence type="ECO:0000256" key="4">
    <source>
        <dbReference type="ARBA" id="ARBA00023027"/>
    </source>
</evidence>
<keyword evidence="9" id="KW-1185">Reference proteome</keyword>
<feature type="binding site" evidence="6">
    <location>
        <position position="10"/>
    </location>
    <ligand>
        <name>FMN</name>
        <dbReference type="ChEBI" id="CHEBI:58210"/>
    </ligand>
</feature>
<dbReference type="PANTHER" id="PTHR43741:SF4">
    <property type="entry name" value="FMN-DEPENDENT NADH:QUINONE OXIDOREDUCTASE"/>
    <property type="match status" value="1"/>
</dbReference>
<evidence type="ECO:0000313" key="9">
    <source>
        <dbReference type="Proteomes" id="UP000549617"/>
    </source>
</evidence>
<keyword evidence="2 6" id="KW-0288">FMN</keyword>
<protein>
    <recommendedName>
        <fullName evidence="6">FMN dependent NADH:quinone oxidoreductase</fullName>
        <ecNumber evidence="6">1.6.5.-</ecNumber>
    </recommendedName>
    <alternativeName>
        <fullName evidence="6">Azo-dye reductase</fullName>
    </alternativeName>
    <alternativeName>
        <fullName evidence="6">FMN-dependent NADH-azo compound oxidoreductase</fullName>
    </alternativeName>
    <alternativeName>
        <fullName evidence="6">FMN-dependent NADH-azoreductase</fullName>
        <ecNumber evidence="6">1.7.1.17</ecNumber>
    </alternativeName>
</protein>
<name>A0A7W9AFU0_9SPHN</name>
<feature type="binding site" evidence="6">
    <location>
        <begin position="16"/>
        <end position="18"/>
    </location>
    <ligand>
        <name>FMN</name>
        <dbReference type="ChEBI" id="CHEBI:58210"/>
    </ligand>
</feature>
<evidence type="ECO:0000256" key="1">
    <source>
        <dbReference type="ARBA" id="ARBA00022630"/>
    </source>
</evidence>
<comment type="catalytic activity">
    <reaction evidence="5">
        <text>N,N-dimethyl-1,4-phenylenediamine + anthranilate + 2 NAD(+) = 2-(4-dimethylaminophenyl)diazenylbenzoate + 2 NADH + 2 H(+)</text>
        <dbReference type="Rhea" id="RHEA:55872"/>
        <dbReference type="ChEBI" id="CHEBI:15378"/>
        <dbReference type="ChEBI" id="CHEBI:15783"/>
        <dbReference type="ChEBI" id="CHEBI:16567"/>
        <dbReference type="ChEBI" id="CHEBI:57540"/>
        <dbReference type="ChEBI" id="CHEBI:57945"/>
        <dbReference type="ChEBI" id="CHEBI:71579"/>
        <dbReference type="EC" id="1.7.1.17"/>
    </reaction>
    <physiologicalReaction direction="right-to-left" evidence="5">
        <dbReference type="Rhea" id="RHEA:55874"/>
    </physiologicalReaction>
</comment>
<keyword evidence="3 6" id="KW-0560">Oxidoreductase</keyword>
<comment type="caution">
    <text evidence="6">Lacks conserved residue(s) required for the propagation of feature annotation.</text>
</comment>
<feature type="domain" description="Flavodoxin-like fold" evidence="7">
    <location>
        <begin position="2"/>
        <end position="197"/>
    </location>
</feature>
<sequence length="205" mass="21392">MTKILFLKTSPRSDDSFSTKVGAALVAQIEAAQPGSTVVVRDLGATPPPHIDSDYVVGRTLPTEQRSPKQAKAVAIAEELIGELMAADTVVIASAMINFSLSSSLKSWFDHILMPGGTFIYVDGAPQGLATGKIAYIVEARGGVYSEGPMQAYDFQEPYLRAVLGFIGIADLRILLVEGIAYGPDAVEAAVAAAIGKIPGLLGGA</sequence>
<dbReference type="GO" id="GO:0016652">
    <property type="term" value="F:oxidoreductase activity, acting on NAD(P)H as acceptor"/>
    <property type="evidence" value="ECO:0007669"/>
    <property type="project" value="UniProtKB-UniRule"/>
</dbReference>
<comment type="similarity">
    <text evidence="6">Belongs to the azoreductase type 1 family.</text>
</comment>
<dbReference type="SUPFAM" id="SSF52218">
    <property type="entry name" value="Flavoproteins"/>
    <property type="match status" value="1"/>
</dbReference>
<keyword evidence="4 6" id="KW-0520">NAD</keyword>
<comment type="function">
    <text evidence="6">Also exhibits azoreductase activity. Catalyzes the reductive cleavage of the azo bond in aromatic azo compounds to the corresponding amines.</text>
</comment>
<accession>A0A7W9AFU0</accession>